<feature type="domain" description="SNF2 N-terminal" evidence="2">
    <location>
        <begin position="6"/>
        <end position="89"/>
    </location>
</feature>
<dbReference type="InterPro" id="IPR038718">
    <property type="entry name" value="SNF2-like_sf"/>
</dbReference>
<protein>
    <submittedName>
        <fullName evidence="4">Swi2 snf2 brahma</fullName>
    </submittedName>
</protein>
<evidence type="ECO:0000256" key="1">
    <source>
        <dbReference type="ARBA" id="ARBA00022801"/>
    </source>
</evidence>
<dbReference type="AlphaFoldDB" id="A0A2C6KFZ5"/>
<dbReference type="Pfam" id="PF00176">
    <property type="entry name" value="SNF2-rel_dom"/>
    <property type="match status" value="1"/>
</dbReference>
<dbReference type="Gene3D" id="3.40.50.10810">
    <property type="entry name" value="Tandem AAA-ATPase domain"/>
    <property type="match status" value="1"/>
</dbReference>
<name>A0A2C6KFZ5_9APIC</name>
<evidence type="ECO:0000313" key="4">
    <source>
        <dbReference type="EMBL" id="PHJ15334.1"/>
    </source>
</evidence>
<sequence length="182" mass="21782">EEERLLIINRLHAVLRPFLLRRVKKDVLQDIPERKEYLVRIGLSSWQKAVYKQIQEKGLRTVDQGGNVTKRSFHNALMQLRKIVNHPYLFTDEYTVDEDLIRVAGKFECLDRIIPKLLHFRHKMLIFSQMTQVLDLLAEYMHMRGYKYARLDGSVGLNERKERMDEFNNKEENTMIFMLSTR</sequence>
<proteinExistence type="predicted"/>
<dbReference type="Gene3D" id="3.40.50.300">
    <property type="entry name" value="P-loop containing nucleotide triphosphate hydrolases"/>
    <property type="match status" value="1"/>
</dbReference>
<feature type="non-terminal residue" evidence="4">
    <location>
        <position position="1"/>
    </location>
</feature>
<feature type="non-terminal residue" evidence="4">
    <location>
        <position position="182"/>
    </location>
</feature>
<dbReference type="RefSeq" id="XP_067917068.1">
    <property type="nucleotide sequence ID" value="XM_068070956.1"/>
</dbReference>
<dbReference type="InterPro" id="IPR027417">
    <property type="entry name" value="P-loop_NTPase"/>
</dbReference>
<dbReference type="EMBL" id="MIGC01008584">
    <property type="protein sequence ID" value="PHJ15334.1"/>
    <property type="molecule type" value="Genomic_DNA"/>
</dbReference>
<feature type="domain" description="Helicase C-terminal" evidence="3">
    <location>
        <begin position="106"/>
        <end position="176"/>
    </location>
</feature>
<keyword evidence="5" id="KW-1185">Reference proteome</keyword>
<dbReference type="InterPro" id="IPR001650">
    <property type="entry name" value="Helicase_C-like"/>
</dbReference>
<keyword evidence="1" id="KW-0378">Hydrolase</keyword>
<dbReference type="VEuPathDB" id="ToxoDB:CSUI_010855"/>
<dbReference type="GO" id="GO:0016787">
    <property type="term" value="F:hydrolase activity"/>
    <property type="evidence" value="ECO:0007669"/>
    <property type="project" value="UniProtKB-KW"/>
</dbReference>
<dbReference type="FunFam" id="3.40.50.10810:FF:000085">
    <property type="entry name" value="Transcription regulatory protein SNF2"/>
    <property type="match status" value="1"/>
</dbReference>
<dbReference type="CDD" id="cd18793">
    <property type="entry name" value="SF2_C_SNF"/>
    <property type="match status" value="1"/>
</dbReference>
<organism evidence="4 5">
    <name type="scientific">Cystoisospora suis</name>
    <dbReference type="NCBI Taxonomy" id="483139"/>
    <lineage>
        <taxon>Eukaryota</taxon>
        <taxon>Sar</taxon>
        <taxon>Alveolata</taxon>
        <taxon>Apicomplexa</taxon>
        <taxon>Conoidasida</taxon>
        <taxon>Coccidia</taxon>
        <taxon>Eucoccidiorida</taxon>
        <taxon>Eimeriorina</taxon>
        <taxon>Sarcocystidae</taxon>
        <taxon>Cystoisospora</taxon>
    </lineage>
</organism>
<dbReference type="InterPro" id="IPR000330">
    <property type="entry name" value="SNF2_N"/>
</dbReference>
<dbReference type="InterPro" id="IPR049730">
    <property type="entry name" value="SNF2/RAD54-like_C"/>
</dbReference>
<dbReference type="GeneID" id="94434167"/>
<dbReference type="PANTHER" id="PTHR10799">
    <property type="entry name" value="SNF2/RAD54 HELICASE FAMILY"/>
    <property type="match status" value="1"/>
</dbReference>
<dbReference type="GO" id="GO:0005524">
    <property type="term" value="F:ATP binding"/>
    <property type="evidence" value="ECO:0007669"/>
    <property type="project" value="InterPro"/>
</dbReference>
<gene>
    <name evidence="4" type="ORF">CSUI_010855</name>
</gene>
<dbReference type="FunFam" id="3.40.50.300:FF:001923">
    <property type="entry name" value="DEAD/DEAH box helicase"/>
    <property type="match status" value="1"/>
</dbReference>
<dbReference type="OrthoDB" id="331969at2759"/>
<evidence type="ECO:0000313" key="5">
    <source>
        <dbReference type="Proteomes" id="UP000221165"/>
    </source>
</evidence>
<evidence type="ECO:0000259" key="2">
    <source>
        <dbReference type="Pfam" id="PF00176"/>
    </source>
</evidence>
<dbReference type="SUPFAM" id="SSF52540">
    <property type="entry name" value="P-loop containing nucleoside triphosphate hydrolases"/>
    <property type="match status" value="1"/>
</dbReference>
<evidence type="ECO:0000259" key="3">
    <source>
        <dbReference type="Pfam" id="PF00271"/>
    </source>
</evidence>
<accession>A0A2C6KFZ5</accession>
<comment type="caution">
    <text evidence="4">The sequence shown here is derived from an EMBL/GenBank/DDBJ whole genome shotgun (WGS) entry which is preliminary data.</text>
</comment>
<dbReference type="Pfam" id="PF00271">
    <property type="entry name" value="Helicase_C"/>
    <property type="match status" value="1"/>
</dbReference>
<reference evidence="4 5" key="1">
    <citation type="journal article" date="2017" name="Int. J. Parasitol.">
        <title>The genome of the protozoan parasite Cystoisospora suis and a reverse vaccinology approach to identify vaccine candidates.</title>
        <authorList>
            <person name="Palmieri N."/>
            <person name="Shrestha A."/>
            <person name="Ruttkowski B."/>
            <person name="Beck T."/>
            <person name="Vogl C."/>
            <person name="Tomley F."/>
            <person name="Blake D.P."/>
            <person name="Joachim A."/>
        </authorList>
    </citation>
    <scope>NUCLEOTIDE SEQUENCE [LARGE SCALE GENOMIC DNA]</scope>
    <source>
        <strain evidence="4 5">Wien I</strain>
    </source>
</reference>
<dbReference type="Proteomes" id="UP000221165">
    <property type="component" value="Unassembled WGS sequence"/>
</dbReference>